<feature type="transmembrane region" description="Helical" evidence="1">
    <location>
        <begin position="58"/>
        <end position="76"/>
    </location>
</feature>
<evidence type="ECO:0000256" key="1">
    <source>
        <dbReference type="SAM" id="Phobius"/>
    </source>
</evidence>
<reference evidence="2" key="1">
    <citation type="journal article" date="2013" name="Lancet">
        <title>First case of E anophelis outbreak in an intensive-care unit.</title>
        <authorList>
            <person name="Teo J."/>
            <person name="Tan S.Y."/>
            <person name="Tay M."/>
            <person name="Ding Y."/>
            <person name="Kjelleberg S."/>
            <person name="Givskov M."/>
            <person name="Lin R.T."/>
            <person name="Yang L."/>
        </authorList>
    </citation>
    <scope>NUCLEOTIDE SEQUENCE [LARGE SCALE GENOMIC DNA]</scope>
    <source>
        <strain evidence="2">NUHP1</strain>
    </source>
</reference>
<feature type="transmembrane region" description="Helical" evidence="1">
    <location>
        <begin position="214"/>
        <end position="234"/>
    </location>
</feature>
<dbReference type="Proteomes" id="UP000028933">
    <property type="component" value="Chromosome"/>
</dbReference>
<keyword evidence="1" id="KW-0472">Membrane</keyword>
<dbReference type="HOGENOM" id="CLU_1198736_0_0_10"/>
<dbReference type="STRING" id="1338011.BD94_2205"/>
<protein>
    <submittedName>
        <fullName evidence="2">Uncharacterized protein</fullName>
    </submittedName>
</protein>
<gene>
    <name evidence="2" type="ORF">BD94_2205</name>
</gene>
<organism evidence="2 3">
    <name type="scientific">Elizabethkingia anophelis NUHP1</name>
    <dbReference type="NCBI Taxonomy" id="1338011"/>
    <lineage>
        <taxon>Bacteria</taxon>
        <taxon>Pseudomonadati</taxon>
        <taxon>Bacteroidota</taxon>
        <taxon>Flavobacteriia</taxon>
        <taxon>Flavobacteriales</taxon>
        <taxon>Weeksellaceae</taxon>
        <taxon>Elizabethkingia</taxon>
    </lineage>
</organism>
<proteinExistence type="predicted"/>
<feature type="transmembrane region" description="Helical" evidence="1">
    <location>
        <begin position="20"/>
        <end position="46"/>
    </location>
</feature>
<dbReference type="EMBL" id="CP007547">
    <property type="protein sequence ID" value="AIL45980.1"/>
    <property type="molecule type" value="Genomic_DNA"/>
</dbReference>
<sequence>MKIDFPEMISGSYFPKSLRFLQGFMLGIVFIIIATVLLILILLAFTDYAPIIDDTYRFLFFVFFIILASLAGLLIYDTINNKKRRISWYKINNLGILFFNKENQLIQKILFNDLTKNPDIYSKDVYSESSGSGKYRSFKMNLCVFEKDANGQVRKRIVDFNSVFVKNKYSLIAHFLKGIKLFRPDIIINADIYKDFYLNENTLDFVPEQFKKDIYMKGVVFGIIALLFIIVSFII</sequence>
<dbReference type="KEGG" id="eao:BD94_2205"/>
<keyword evidence="1" id="KW-1133">Transmembrane helix</keyword>
<dbReference type="eggNOG" id="ENOG5033493">
    <property type="taxonomic scope" value="Bacteria"/>
</dbReference>
<accession>A0A077EKJ7</accession>
<dbReference type="AlphaFoldDB" id="A0A077EKJ7"/>
<evidence type="ECO:0000313" key="3">
    <source>
        <dbReference type="Proteomes" id="UP000028933"/>
    </source>
</evidence>
<keyword evidence="1" id="KW-0812">Transmembrane</keyword>
<dbReference type="RefSeq" id="WP_228050521.1">
    <property type="nucleotide sequence ID" value="NZ_CP007547.1"/>
</dbReference>
<reference evidence="2" key="2">
    <citation type="journal article" date="2015" name="Genome Biol. Evol.">
        <title>Complete Genome Sequence and Transcriptomic Analysis of the Novel Pathogen Elizabethkingia anophelis in Response to Oxidative Stress.</title>
        <authorList>
            <person name="Li Y."/>
            <person name="Liu Y."/>
            <person name="Chew S.C."/>
            <person name="Tay M."/>
            <person name="Salido M.M."/>
            <person name="Teo J."/>
            <person name="Lauro F.M."/>
            <person name="Givskov M."/>
            <person name="Yang L."/>
        </authorList>
    </citation>
    <scope>NUCLEOTIDE SEQUENCE</scope>
    <source>
        <strain evidence="2">NUHP1</strain>
    </source>
</reference>
<evidence type="ECO:0000313" key="2">
    <source>
        <dbReference type="EMBL" id="AIL45980.1"/>
    </source>
</evidence>
<name>A0A077EKJ7_9FLAO</name>